<dbReference type="AlphaFoldDB" id="A0A2K1L272"/>
<dbReference type="Gramene" id="Pp3c2_18850V3.2">
    <property type="protein sequence ID" value="PAC:32933157.CDS.1"/>
    <property type="gene ID" value="Pp3c2_18850"/>
</dbReference>
<keyword evidence="2" id="KW-1133">Transmembrane helix</keyword>
<reference evidence="3 5" key="1">
    <citation type="journal article" date="2008" name="Science">
        <title>The Physcomitrella genome reveals evolutionary insights into the conquest of land by plants.</title>
        <authorList>
            <person name="Rensing S."/>
            <person name="Lang D."/>
            <person name="Zimmer A."/>
            <person name="Terry A."/>
            <person name="Salamov A."/>
            <person name="Shapiro H."/>
            <person name="Nishiyama T."/>
            <person name="Perroud P.-F."/>
            <person name="Lindquist E."/>
            <person name="Kamisugi Y."/>
            <person name="Tanahashi T."/>
            <person name="Sakakibara K."/>
            <person name="Fujita T."/>
            <person name="Oishi K."/>
            <person name="Shin-I T."/>
            <person name="Kuroki Y."/>
            <person name="Toyoda A."/>
            <person name="Suzuki Y."/>
            <person name="Hashimoto A."/>
            <person name="Yamaguchi K."/>
            <person name="Sugano A."/>
            <person name="Kohara Y."/>
            <person name="Fujiyama A."/>
            <person name="Anterola A."/>
            <person name="Aoki S."/>
            <person name="Ashton N."/>
            <person name="Barbazuk W.B."/>
            <person name="Barker E."/>
            <person name="Bennetzen J."/>
            <person name="Bezanilla M."/>
            <person name="Blankenship R."/>
            <person name="Cho S.H."/>
            <person name="Dutcher S."/>
            <person name="Estelle M."/>
            <person name="Fawcett J.A."/>
            <person name="Gundlach H."/>
            <person name="Hanada K."/>
            <person name="Heyl A."/>
            <person name="Hicks K.A."/>
            <person name="Hugh J."/>
            <person name="Lohr M."/>
            <person name="Mayer K."/>
            <person name="Melkozernov A."/>
            <person name="Murata T."/>
            <person name="Nelson D."/>
            <person name="Pils B."/>
            <person name="Prigge M."/>
            <person name="Reiss B."/>
            <person name="Renner T."/>
            <person name="Rombauts S."/>
            <person name="Rushton P."/>
            <person name="Sanderfoot A."/>
            <person name="Schween G."/>
            <person name="Shiu S.-H."/>
            <person name="Stueber K."/>
            <person name="Theodoulou F.L."/>
            <person name="Tu H."/>
            <person name="Van de Peer Y."/>
            <person name="Verrier P.J."/>
            <person name="Waters E."/>
            <person name="Wood A."/>
            <person name="Yang L."/>
            <person name="Cove D."/>
            <person name="Cuming A."/>
            <person name="Hasebe M."/>
            <person name="Lucas S."/>
            <person name="Mishler D.B."/>
            <person name="Reski R."/>
            <person name="Grigoriev I."/>
            <person name="Quatrano R.S."/>
            <person name="Boore J.L."/>
        </authorList>
    </citation>
    <scope>NUCLEOTIDE SEQUENCE [LARGE SCALE GENOMIC DNA]</scope>
    <source>
        <strain evidence="4 5">cv. Gransden 2004</strain>
    </source>
</reference>
<dbReference type="EMBL" id="ABEU02000002">
    <property type="protein sequence ID" value="PNR60113.1"/>
    <property type="molecule type" value="Genomic_DNA"/>
</dbReference>
<feature type="compositionally biased region" description="Basic residues" evidence="1">
    <location>
        <begin position="407"/>
        <end position="417"/>
    </location>
</feature>
<evidence type="ECO:0000313" key="4">
    <source>
        <dbReference type="EnsemblPlants" id="PAC:32933156.CDS.1"/>
    </source>
</evidence>
<feature type="compositionally biased region" description="Basic and acidic residues" evidence="1">
    <location>
        <begin position="554"/>
        <end position="564"/>
    </location>
</feature>
<evidence type="ECO:0000256" key="1">
    <source>
        <dbReference type="SAM" id="MobiDB-lite"/>
    </source>
</evidence>
<feature type="compositionally biased region" description="Low complexity" evidence="1">
    <location>
        <begin position="369"/>
        <end position="402"/>
    </location>
</feature>
<feature type="compositionally biased region" description="Basic and acidic residues" evidence="1">
    <location>
        <begin position="447"/>
        <end position="458"/>
    </location>
</feature>
<keyword evidence="5" id="KW-1185">Reference proteome</keyword>
<dbReference type="EnsemblPlants" id="Pp3c2_18850V3.1">
    <property type="protein sequence ID" value="PAC:32933156.CDS.1"/>
    <property type="gene ID" value="Pp3c2_18850"/>
</dbReference>
<dbReference type="InParanoid" id="A0A2K1L272"/>
<organism evidence="3">
    <name type="scientific">Physcomitrium patens</name>
    <name type="common">Spreading-leaved earth moss</name>
    <name type="synonym">Physcomitrella patens</name>
    <dbReference type="NCBI Taxonomy" id="3218"/>
    <lineage>
        <taxon>Eukaryota</taxon>
        <taxon>Viridiplantae</taxon>
        <taxon>Streptophyta</taxon>
        <taxon>Embryophyta</taxon>
        <taxon>Bryophyta</taxon>
        <taxon>Bryophytina</taxon>
        <taxon>Bryopsida</taxon>
        <taxon>Funariidae</taxon>
        <taxon>Funariales</taxon>
        <taxon>Funariaceae</taxon>
        <taxon>Physcomitrium</taxon>
    </lineage>
</organism>
<dbReference type="PaxDb" id="3218-PP1S343_8V6.1"/>
<dbReference type="Proteomes" id="UP000006727">
    <property type="component" value="Chromosome 2"/>
</dbReference>
<protein>
    <submittedName>
        <fullName evidence="3 4">Uncharacterized protein</fullName>
    </submittedName>
</protein>
<evidence type="ECO:0000313" key="3">
    <source>
        <dbReference type="EMBL" id="PNR60113.1"/>
    </source>
</evidence>
<proteinExistence type="predicted"/>
<reference evidence="3 5" key="2">
    <citation type="journal article" date="2018" name="Plant J.">
        <title>The Physcomitrella patens chromosome-scale assembly reveals moss genome structure and evolution.</title>
        <authorList>
            <person name="Lang D."/>
            <person name="Ullrich K.K."/>
            <person name="Murat F."/>
            <person name="Fuchs J."/>
            <person name="Jenkins J."/>
            <person name="Haas F.B."/>
            <person name="Piednoel M."/>
            <person name="Gundlach H."/>
            <person name="Van Bel M."/>
            <person name="Meyberg R."/>
            <person name="Vives C."/>
            <person name="Morata J."/>
            <person name="Symeonidi A."/>
            <person name="Hiss M."/>
            <person name="Muchero W."/>
            <person name="Kamisugi Y."/>
            <person name="Saleh O."/>
            <person name="Blanc G."/>
            <person name="Decker E.L."/>
            <person name="van Gessel N."/>
            <person name="Grimwood J."/>
            <person name="Hayes R.D."/>
            <person name="Graham S.W."/>
            <person name="Gunter L.E."/>
            <person name="McDaniel S.F."/>
            <person name="Hoernstein S.N.W."/>
            <person name="Larsson A."/>
            <person name="Li F.W."/>
            <person name="Perroud P.F."/>
            <person name="Phillips J."/>
            <person name="Ranjan P."/>
            <person name="Rokshar D.S."/>
            <person name="Rothfels C.J."/>
            <person name="Schneider L."/>
            <person name="Shu S."/>
            <person name="Stevenson D.W."/>
            <person name="Thummler F."/>
            <person name="Tillich M."/>
            <person name="Villarreal Aguilar J.C."/>
            <person name="Widiez T."/>
            <person name="Wong G.K."/>
            <person name="Wymore A."/>
            <person name="Zhang Y."/>
            <person name="Zimmer A.D."/>
            <person name="Quatrano R.S."/>
            <person name="Mayer K.F.X."/>
            <person name="Goodstein D."/>
            <person name="Casacuberta J.M."/>
            <person name="Vandepoele K."/>
            <person name="Reski R."/>
            <person name="Cuming A.C."/>
            <person name="Tuskan G.A."/>
            <person name="Maumus F."/>
            <person name="Salse J."/>
            <person name="Schmutz J."/>
            <person name="Rensing S.A."/>
        </authorList>
    </citation>
    <scope>NUCLEOTIDE SEQUENCE [LARGE SCALE GENOMIC DNA]</scope>
    <source>
        <strain evidence="4 5">cv. Gransden 2004</strain>
    </source>
</reference>
<gene>
    <name evidence="3" type="ORF">PHYPA_002906</name>
</gene>
<sequence>MTNIWPRLKRSLFCDARKSKSSKSRKSKKANPFSSSGLDKFATVLQEMQAKKNSSLVERTASSVAAARSLSQSAQEWTATRLSDYTESLSFVKPCCKEVSTAEKSQTTSEVAQTRETSSRVVQSVENLVFRQLQRELAHNRAERNSQVTVVTEEVGSSAKLNVGSLLVKTGRCTKRMRGLQRTSTSAFVVLVALGAFISNRFGRISKSLVPVLTFNAVIRVWRKGKLYAWFMFSSIALNFLTPLRSCLTDCPRRLSLLSRKFTEIGSEVAHSQPLMLEASRKPGIEAAREEQHSSLENSVLPLEPAPSDAMKQRAPLVILLPIDNSISSEIESIPPTVVYKKMTRSRRLAKKVSSKLEKLKFRSSTPFSSSLPVLSISESSTRSGTSEPASPSSHASAATSPDSRRHCPFSRLHKAKPGTSTDITDVEGDESSSHNKKSTGSRKCCLRREKSSEDVCGKRSRLTKMLPSDTIAQSNAGDTTTCTHTPTPTSNPSPPLVDDSFAPSNSNSWMVVGLLVTLLFLLVGRVPAIMATSLFLVVVSNTHHDRVLRRSRGRDTRTLEAARKLHTSPPRGRHNPPNLLRRSSAFL</sequence>
<accession>A0A2K1L272</accession>
<reference evidence="4" key="3">
    <citation type="submission" date="2020-12" db="UniProtKB">
        <authorList>
            <consortium name="EnsemblPlants"/>
        </authorList>
    </citation>
    <scope>IDENTIFICATION</scope>
</reference>
<feature type="compositionally biased region" description="Low complexity" evidence="1">
    <location>
        <begin position="480"/>
        <end position="489"/>
    </location>
</feature>
<dbReference type="Gramene" id="Pp3c2_18850V3.1">
    <property type="protein sequence ID" value="PAC:32933156.CDS.1"/>
    <property type="gene ID" value="Pp3c2_18850"/>
</dbReference>
<keyword evidence="2" id="KW-0472">Membrane</keyword>
<feature type="region of interest" description="Disordered" evidence="1">
    <location>
        <begin position="554"/>
        <end position="588"/>
    </location>
</feature>
<feature type="region of interest" description="Disordered" evidence="1">
    <location>
        <begin position="366"/>
        <end position="500"/>
    </location>
</feature>
<dbReference type="EnsemblPlants" id="Pp3c2_18850V3.2">
    <property type="protein sequence ID" value="PAC:32933157.CDS.1"/>
    <property type="gene ID" value="Pp3c2_18850"/>
</dbReference>
<name>A0A2K1L272_PHYPA</name>
<feature type="transmembrane region" description="Helical" evidence="2">
    <location>
        <begin position="510"/>
        <end position="540"/>
    </location>
</feature>
<keyword evidence="2" id="KW-0812">Transmembrane</keyword>
<evidence type="ECO:0000256" key="2">
    <source>
        <dbReference type="SAM" id="Phobius"/>
    </source>
</evidence>
<evidence type="ECO:0000313" key="5">
    <source>
        <dbReference type="Proteomes" id="UP000006727"/>
    </source>
</evidence>